<keyword evidence="3" id="KW-0378">Hydrolase</keyword>
<keyword evidence="4" id="KW-1185">Reference proteome</keyword>
<dbReference type="SUPFAM" id="SSF53092">
    <property type="entry name" value="Creatinase/prolidase N-terminal domain"/>
    <property type="match status" value="1"/>
</dbReference>
<keyword evidence="3" id="KW-0645">Protease</keyword>
<evidence type="ECO:0000313" key="4">
    <source>
        <dbReference type="Proteomes" id="UP001224359"/>
    </source>
</evidence>
<name>A0ABT9VGF0_9BACI</name>
<dbReference type="EC" id="3.4.13.9" evidence="3"/>
<gene>
    <name evidence="3" type="ORF">J2S77_002035</name>
</gene>
<evidence type="ECO:0000259" key="1">
    <source>
        <dbReference type="Pfam" id="PF00557"/>
    </source>
</evidence>
<dbReference type="Pfam" id="PF01321">
    <property type="entry name" value="Creatinase_N"/>
    <property type="match status" value="1"/>
</dbReference>
<feature type="domain" description="Peptidase M24" evidence="1">
    <location>
        <begin position="164"/>
        <end position="373"/>
    </location>
</feature>
<accession>A0ABT9VGF0</accession>
<dbReference type="SUPFAM" id="SSF55920">
    <property type="entry name" value="Creatinase/aminopeptidase"/>
    <property type="match status" value="1"/>
</dbReference>
<dbReference type="RefSeq" id="WP_306976967.1">
    <property type="nucleotide sequence ID" value="NZ_JAUSTQ010000008.1"/>
</dbReference>
<comment type="caution">
    <text evidence="3">The sequence shown here is derived from an EMBL/GenBank/DDBJ whole genome shotgun (WGS) entry which is preliminary data.</text>
</comment>
<evidence type="ECO:0000259" key="2">
    <source>
        <dbReference type="Pfam" id="PF01321"/>
    </source>
</evidence>
<reference evidence="3 4" key="1">
    <citation type="submission" date="2023-07" db="EMBL/GenBank/DDBJ databases">
        <title>Genomic Encyclopedia of Type Strains, Phase IV (KMG-IV): sequencing the most valuable type-strain genomes for metagenomic binning, comparative biology and taxonomic classification.</title>
        <authorList>
            <person name="Goeker M."/>
        </authorList>
    </citation>
    <scope>NUCLEOTIDE SEQUENCE [LARGE SCALE GENOMIC DNA]</scope>
    <source>
        <strain evidence="3 4">DSM 16460</strain>
    </source>
</reference>
<dbReference type="Gene3D" id="3.40.350.10">
    <property type="entry name" value="Creatinase/prolidase N-terminal domain"/>
    <property type="match status" value="1"/>
</dbReference>
<dbReference type="InterPro" id="IPR000587">
    <property type="entry name" value="Creatinase_N"/>
</dbReference>
<dbReference type="InterPro" id="IPR050659">
    <property type="entry name" value="Peptidase_M24B"/>
</dbReference>
<dbReference type="InterPro" id="IPR036005">
    <property type="entry name" value="Creatinase/aminopeptidase-like"/>
</dbReference>
<keyword evidence="3" id="KW-0224">Dipeptidase</keyword>
<sequence length="403" mass="46131">MLTFDILEYQERLKKTKARMAKQGVEVLLITDPANMNYLSGYDAWSFYVHQMLIVMIDEPQPIWIGRLMDENGAKATTWMYDENIMSYPDFYVNSEEYHPMQFIAEILTEIGHGNRRIGVEMDQYYFSAKAYMTLLQKLPNASFIDATSLVNWVRIVKSDQELEYMRRAGQISERAMQAGIQAIHTGARENDAAAAIYYELIKGTEEFGGDYPSIVPMIPTGENTSSPHLTWSDRYFEEGNAVIIELSGCYERYHAPLARTISVGHASDRLERLNQIVQEGIENVLERAKPGVYLEELEEAWRESTRRYGIEKESRLGYAVGLNYPPDWGEHTASIRKGDRTVLEPNMAFHFIPGLWFESDGIEMSESFVVTNQGAELLTNYSRELIVTSPYHFPTNSQGIIS</sequence>
<proteinExistence type="predicted"/>
<dbReference type="EMBL" id="JAUSTQ010000008">
    <property type="protein sequence ID" value="MDQ0160034.1"/>
    <property type="molecule type" value="Genomic_DNA"/>
</dbReference>
<dbReference type="Pfam" id="PF00557">
    <property type="entry name" value="Peptidase_M24"/>
    <property type="match status" value="1"/>
</dbReference>
<dbReference type="PANTHER" id="PTHR46112:SF2">
    <property type="entry name" value="XAA-PRO AMINOPEPTIDASE P-RELATED"/>
    <property type="match status" value="1"/>
</dbReference>
<evidence type="ECO:0000313" key="3">
    <source>
        <dbReference type="EMBL" id="MDQ0160034.1"/>
    </source>
</evidence>
<feature type="domain" description="Creatinase N-terminal" evidence="2">
    <location>
        <begin position="12"/>
        <end position="157"/>
    </location>
</feature>
<dbReference type="InterPro" id="IPR000994">
    <property type="entry name" value="Pept_M24"/>
</dbReference>
<organism evidence="3 4">
    <name type="scientific">Alkalibacillus salilacus</name>
    <dbReference type="NCBI Taxonomy" id="284582"/>
    <lineage>
        <taxon>Bacteria</taxon>
        <taxon>Bacillati</taxon>
        <taxon>Bacillota</taxon>
        <taxon>Bacilli</taxon>
        <taxon>Bacillales</taxon>
        <taxon>Bacillaceae</taxon>
        <taxon>Alkalibacillus</taxon>
    </lineage>
</organism>
<protein>
    <submittedName>
        <fullName evidence="3">Xaa-Pro dipeptidase</fullName>
        <ecNumber evidence="3">3.4.13.9</ecNumber>
    </submittedName>
</protein>
<dbReference type="InterPro" id="IPR029149">
    <property type="entry name" value="Creatin/AminoP/Spt16_N"/>
</dbReference>
<dbReference type="PANTHER" id="PTHR46112">
    <property type="entry name" value="AMINOPEPTIDASE"/>
    <property type="match status" value="1"/>
</dbReference>
<dbReference type="CDD" id="cd01066">
    <property type="entry name" value="APP_MetAP"/>
    <property type="match status" value="1"/>
</dbReference>
<dbReference type="GO" id="GO:0102009">
    <property type="term" value="F:proline dipeptidase activity"/>
    <property type="evidence" value="ECO:0007669"/>
    <property type="project" value="UniProtKB-EC"/>
</dbReference>
<dbReference type="Proteomes" id="UP001224359">
    <property type="component" value="Unassembled WGS sequence"/>
</dbReference>
<dbReference type="Gene3D" id="3.90.230.10">
    <property type="entry name" value="Creatinase/methionine aminopeptidase superfamily"/>
    <property type="match status" value="1"/>
</dbReference>